<evidence type="ECO:0000313" key="3">
    <source>
        <dbReference type="Proteomes" id="UP001275084"/>
    </source>
</evidence>
<gene>
    <name evidence="2" type="ORF">B0T25DRAFT_521957</name>
</gene>
<organism evidence="2 3">
    <name type="scientific">Lasiosphaeria hispida</name>
    <dbReference type="NCBI Taxonomy" id="260671"/>
    <lineage>
        <taxon>Eukaryota</taxon>
        <taxon>Fungi</taxon>
        <taxon>Dikarya</taxon>
        <taxon>Ascomycota</taxon>
        <taxon>Pezizomycotina</taxon>
        <taxon>Sordariomycetes</taxon>
        <taxon>Sordariomycetidae</taxon>
        <taxon>Sordariales</taxon>
        <taxon>Lasiosphaeriaceae</taxon>
        <taxon>Lasiosphaeria</taxon>
    </lineage>
</organism>
<accession>A0AAJ0H8S7</accession>
<sequence>MSSSDISVHAAEHEASAPASHTHDDHQDHHDGVRVIVPTTSPADSTSPTASGSDNEPTIDNAPVSNDAPTEPVQVPTYSDILSDLTGRPGDSRTLRMNRRLIACIIHSSSLVREDINWDRIARHYHPVAAAEAGSDLDLIGYLADLRNEFFPDTEPEIDTESDSSGPDAAHRLPHHHAHVAHNWPAYQGPPFHPAPHQVVVVMRPHQEPMPPYAHQARPHVYVYQAQRGGYDAYAPNCRYS</sequence>
<feature type="region of interest" description="Disordered" evidence="1">
    <location>
        <begin position="1"/>
        <end position="92"/>
    </location>
</feature>
<evidence type="ECO:0000313" key="2">
    <source>
        <dbReference type="EMBL" id="KAK3343895.1"/>
    </source>
</evidence>
<reference evidence="2" key="1">
    <citation type="journal article" date="2023" name="Mol. Phylogenet. Evol.">
        <title>Genome-scale phylogeny and comparative genomics of the fungal order Sordariales.</title>
        <authorList>
            <person name="Hensen N."/>
            <person name="Bonometti L."/>
            <person name="Westerberg I."/>
            <person name="Brannstrom I.O."/>
            <person name="Guillou S."/>
            <person name="Cros-Aarteil S."/>
            <person name="Calhoun S."/>
            <person name="Haridas S."/>
            <person name="Kuo A."/>
            <person name="Mondo S."/>
            <person name="Pangilinan J."/>
            <person name="Riley R."/>
            <person name="LaButti K."/>
            <person name="Andreopoulos B."/>
            <person name="Lipzen A."/>
            <person name="Chen C."/>
            <person name="Yan M."/>
            <person name="Daum C."/>
            <person name="Ng V."/>
            <person name="Clum A."/>
            <person name="Steindorff A."/>
            <person name="Ohm R.A."/>
            <person name="Martin F."/>
            <person name="Silar P."/>
            <person name="Natvig D.O."/>
            <person name="Lalanne C."/>
            <person name="Gautier V."/>
            <person name="Ament-Velasquez S.L."/>
            <person name="Kruys A."/>
            <person name="Hutchinson M.I."/>
            <person name="Powell A.J."/>
            <person name="Barry K."/>
            <person name="Miller A.N."/>
            <person name="Grigoriev I.V."/>
            <person name="Debuchy R."/>
            <person name="Gladieux P."/>
            <person name="Hiltunen Thoren M."/>
            <person name="Johannesson H."/>
        </authorList>
    </citation>
    <scope>NUCLEOTIDE SEQUENCE</scope>
    <source>
        <strain evidence="2">CBS 955.72</strain>
    </source>
</reference>
<feature type="compositionally biased region" description="Polar residues" evidence="1">
    <location>
        <begin position="55"/>
        <end position="68"/>
    </location>
</feature>
<dbReference type="AlphaFoldDB" id="A0AAJ0H8S7"/>
<keyword evidence="3" id="KW-1185">Reference proteome</keyword>
<feature type="compositionally biased region" description="Basic and acidic residues" evidence="1">
    <location>
        <begin position="10"/>
        <end position="33"/>
    </location>
</feature>
<comment type="caution">
    <text evidence="2">The sequence shown here is derived from an EMBL/GenBank/DDBJ whole genome shotgun (WGS) entry which is preliminary data.</text>
</comment>
<feature type="compositionally biased region" description="Low complexity" evidence="1">
    <location>
        <begin position="38"/>
        <end position="54"/>
    </location>
</feature>
<proteinExistence type="predicted"/>
<name>A0AAJ0H8S7_9PEZI</name>
<protein>
    <submittedName>
        <fullName evidence="2">Uncharacterized protein</fullName>
    </submittedName>
</protein>
<evidence type="ECO:0000256" key="1">
    <source>
        <dbReference type="SAM" id="MobiDB-lite"/>
    </source>
</evidence>
<reference evidence="2" key="2">
    <citation type="submission" date="2023-06" db="EMBL/GenBank/DDBJ databases">
        <authorList>
            <consortium name="Lawrence Berkeley National Laboratory"/>
            <person name="Haridas S."/>
            <person name="Hensen N."/>
            <person name="Bonometti L."/>
            <person name="Westerberg I."/>
            <person name="Brannstrom I.O."/>
            <person name="Guillou S."/>
            <person name="Cros-Aarteil S."/>
            <person name="Calhoun S."/>
            <person name="Kuo A."/>
            <person name="Mondo S."/>
            <person name="Pangilinan J."/>
            <person name="Riley R."/>
            <person name="Labutti K."/>
            <person name="Andreopoulos B."/>
            <person name="Lipzen A."/>
            <person name="Chen C."/>
            <person name="Yanf M."/>
            <person name="Daum C."/>
            <person name="Ng V."/>
            <person name="Clum A."/>
            <person name="Steindorff A."/>
            <person name="Ohm R."/>
            <person name="Martin F."/>
            <person name="Silar P."/>
            <person name="Natvig D."/>
            <person name="Lalanne C."/>
            <person name="Gautier V."/>
            <person name="Ament-Velasquez S.L."/>
            <person name="Kruys A."/>
            <person name="Hutchinson M.I."/>
            <person name="Powell A.J."/>
            <person name="Barry K."/>
            <person name="Miller A.N."/>
            <person name="Grigoriev I.V."/>
            <person name="Debuchy R."/>
            <person name="Gladieux P."/>
            <person name="Thoren M.H."/>
            <person name="Johannesson H."/>
        </authorList>
    </citation>
    <scope>NUCLEOTIDE SEQUENCE</scope>
    <source>
        <strain evidence="2">CBS 955.72</strain>
    </source>
</reference>
<dbReference type="Proteomes" id="UP001275084">
    <property type="component" value="Unassembled WGS sequence"/>
</dbReference>
<dbReference type="EMBL" id="JAUIQD010000007">
    <property type="protein sequence ID" value="KAK3343895.1"/>
    <property type="molecule type" value="Genomic_DNA"/>
</dbReference>